<dbReference type="RefSeq" id="WP_271187019.1">
    <property type="nucleotide sequence ID" value="NZ_BSFE01000005.1"/>
</dbReference>
<sequence>MRTVDFTPLYRSIVGFDRLADMMDSATKIESQGYPPYNIQHVADDEYQIELAVAGFGEEDLTVEVQENVLTVSGRIAEKTDADERRFVHRGIAERAFERRFHLADHVEVTEAGLKNGLLTIRLVREIPEAAKPKRIEIKAGSGKTKAKLIEGGKTKAA</sequence>
<dbReference type="InterPro" id="IPR008978">
    <property type="entry name" value="HSP20-like_chaperone"/>
</dbReference>
<protein>
    <submittedName>
        <fullName evidence="5">Heat-shock protein IbpA</fullName>
    </submittedName>
</protein>
<dbReference type="PANTHER" id="PTHR47062">
    <property type="match status" value="1"/>
</dbReference>
<dbReference type="Proteomes" id="UP001143486">
    <property type="component" value="Unassembled WGS sequence"/>
</dbReference>
<evidence type="ECO:0000313" key="6">
    <source>
        <dbReference type="Proteomes" id="UP001143486"/>
    </source>
</evidence>
<dbReference type="Pfam" id="PF00011">
    <property type="entry name" value="HSP20"/>
    <property type="match status" value="1"/>
</dbReference>
<accession>A0A9W6INB1</accession>
<keyword evidence="6" id="KW-1185">Reference proteome</keyword>
<evidence type="ECO:0000256" key="2">
    <source>
        <dbReference type="PROSITE-ProRule" id="PRU00285"/>
    </source>
</evidence>
<evidence type="ECO:0000256" key="1">
    <source>
        <dbReference type="ARBA" id="ARBA00023016"/>
    </source>
</evidence>
<dbReference type="AlphaFoldDB" id="A0A9W6INB1"/>
<evidence type="ECO:0000313" key="5">
    <source>
        <dbReference type="EMBL" id="GLK52657.1"/>
    </source>
</evidence>
<comment type="caution">
    <text evidence="5">The sequence shown here is derived from an EMBL/GenBank/DDBJ whole genome shotgun (WGS) entry which is preliminary data.</text>
</comment>
<proteinExistence type="inferred from homology"/>
<dbReference type="EMBL" id="BSFE01000005">
    <property type="protein sequence ID" value="GLK52657.1"/>
    <property type="molecule type" value="Genomic_DNA"/>
</dbReference>
<evidence type="ECO:0000256" key="3">
    <source>
        <dbReference type="RuleBase" id="RU003616"/>
    </source>
</evidence>
<comment type="similarity">
    <text evidence="2 3">Belongs to the small heat shock protein (HSP20) family.</text>
</comment>
<dbReference type="InterPro" id="IPR037913">
    <property type="entry name" value="ACD_IbpA/B"/>
</dbReference>
<dbReference type="InterPro" id="IPR002068">
    <property type="entry name" value="A-crystallin/Hsp20_dom"/>
</dbReference>
<dbReference type="CDD" id="cd06470">
    <property type="entry name" value="ACD_IbpA-B_like"/>
    <property type="match status" value="1"/>
</dbReference>
<dbReference type="PROSITE" id="PS01031">
    <property type="entry name" value="SHSP"/>
    <property type="match status" value="1"/>
</dbReference>
<keyword evidence="1" id="KW-0346">Stress response</keyword>
<evidence type="ECO:0000259" key="4">
    <source>
        <dbReference type="PROSITE" id="PS01031"/>
    </source>
</evidence>
<name>A0A9W6INB1_9PROT</name>
<dbReference type="PANTHER" id="PTHR47062:SF1">
    <property type="entry name" value="SMALL HEAT SHOCK PROTEIN IBPA"/>
    <property type="match status" value="1"/>
</dbReference>
<organism evidence="5 6">
    <name type="scientific">Maricaulis virginensis</name>
    <dbReference type="NCBI Taxonomy" id="144022"/>
    <lineage>
        <taxon>Bacteria</taxon>
        <taxon>Pseudomonadati</taxon>
        <taxon>Pseudomonadota</taxon>
        <taxon>Alphaproteobacteria</taxon>
        <taxon>Maricaulales</taxon>
        <taxon>Maricaulaceae</taxon>
        <taxon>Maricaulis</taxon>
    </lineage>
</organism>
<reference evidence="5" key="2">
    <citation type="submission" date="2023-01" db="EMBL/GenBank/DDBJ databases">
        <authorList>
            <person name="Sun Q."/>
            <person name="Evtushenko L."/>
        </authorList>
    </citation>
    <scope>NUCLEOTIDE SEQUENCE</scope>
    <source>
        <strain evidence="5">VKM B-1513</strain>
    </source>
</reference>
<feature type="domain" description="SHSP" evidence="4">
    <location>
        <begin position="28"/>
        <end position="141"/>
    </location>
</feature>
<gene>
    <name evidence="5" type="ORF">GCM10017621_21650</name>
</gene>
<dbReference type="SUPFAM" id="SSF49764">
    <property type="entry name" value="HSP20-like chaperones"/>
    <property type="match status" value="1"/>
</dbReference>
<dbReference type="Gene3D" id="2.60.40.790">
    <property type="match status" value="1"/>
</dbReference>
<reference evidence="5" key="1">
    <citation type="journal article" date="2014" name="Int. J. Syst. Evol. Microbiol.">
        <title>Complete genome sequence of Corynebacterium casei LMG S-19264T (=DSM 44701T), isolated from a smear-ripened cheese.</title>
        <authorList>
            <consortium name="US DOE Joint Genome Institute (JGI-PGF)"/>
            <person name="Walter F."/>
            <person name="Albersmeier A."/>
            <person name="Kalinowski J."/>
            <person name="Ruckert C."/>
        </authorList>
    </citation>
    <scope>NUCLEOTIDE SEQUENCE</scope>
    <source>
        <strain evidence="5">VKM B-1513</strain>
    </source>
</reference>